<dbReference type="CDD" id="cd06261">
    <property type="entry name" value="TM_PBP2"/>
    <property type="match status" value="1"/>
</dbReference>
<evidence type="ECO:0000256" key="1">
    <source>
        <dbReference type="ARBA" id="ARBA00004651"/>
    </source>
</evidence>
<protein>
    <submittedName>
        <fullName evidence="9">Multiple sugar transport system permease protein</fullName>
    </submittedName>
</protein>
<sequence>MSKSNIEVAQIQRSSVKEKKYSMNIAKKEKWAGIFFIAPQLIGTSILVILPIFATFFISFTDWTFIQGLGNMNFIGLENYEKLLKDERFIQSIVNNIWLIASVPITMILALFLAIIINKNVYFKSFFKVVYFMPYISSIVAVAIVFQLLFHPSYGPINEFLMMLGIENPPRWLADSNWALVSVIIISVWTSIGFSLIIYLAALQNISIELYEAAEIDGATAWDKFIHITVPMLAPTNFFLLITGVIGSFKAFELIVVLTDGGPGYSTSVIVYYLYEQAFENLRSGYASAISILLLILLLAITLIQWFGQKKWVNY</sequence>
<feature type="transmembrane region" description="Helical" evidence="7">
    <location>
        <begin position="225"/>
        <end position="249"/>
    </location>
</feature>
<keyword evidence="4 7" id="KW-0812">Transmembrane</keyword>
<evidence type="ECO:0000256" key="3">
    <source>
        <dbReference type="ARBA" id="ARBA00022475"/>
    </source>
</evidence>
<evidence type="ECO:0000259" key="8">
    <source>
        <dbReference type="PROSITE" id="PS50928"/>
    </source>
</evidence>
<keyword evidence="6 7" id="KW-0472">Membrane</keyword>
<feature type="transmembrane region" description="Helical" evidence="7">
    <location>
        <begin position="31"/>
        <end position="58"/>
    </location>
</feature>
<keyword evidence="3" id="KW-1003">Cell membrane</keyword>
<dbReference type="RefSeq" id="WP_204498763.1">
    <property type="nucleotide sequence ID" value="NZ_JAFBDR010000008.1"/>
</dbReference>
<dbReference type="Pfam" id="PF00528">
    <property type="entry name" value="BPD_transp_1"/>
    <property type="match status" value="1"/>
</dbReference>
<keyword evidence="10" id="KW-1185">Reference proteome</keyword>
<dbReference type="EMBL" id="JAFBDR010000008">
    <property type="protein sequence ID" value="MBM7571261.1"/>
    <property type="molecule type" value="Genomic_DNA"/>
</dbReference>
<comment type="caution">
    <text evidence="9">The sequence shown here is derived from an EMBL/GenBank/DDBJ whole genome shotgun (WGS) entry which is preliminary data.</text>
</comment>
<dbReference type="Gene3D" id="1.10.3720.10">
    <property type="entry name" value="MetI-like"/>
    <property type="match status" value="1"/>
</dbReference>
<feature type="transmembrane region" description="Helical" evidence="7">
    <location>
        <begin position="97"/>
        <end position="117"/>
    </location>
</feature>
<feature type="transmembrane region" description="Helical" evidence="7">
    <location>
        <begin position="255"/>
        <end position="275"/>
    </location>
</feature>
<evidence type="ECO:0000256" key="4">
    <source>
        <dbReference type="ARBA" id="ARBA00022692"/>
    </source>
</evidence>
<reference evidence="9 10" key="1">
    <citation type="submission" date="2021-01" db="EMBL/GenBank/DDBJ databases">
        <title>Genomic Encyclopedia of Type Strains, Phase IV (KMG-IV): sequencing the most valuable type-strain genomes for metagenomic binning, comparative biology and taxonomic classification.</title>
        <authorList>
            <person name="Goeker M."/>
        </authorList>
    </citation>
    <scope>NUCLEOTIDE SEQUENCE [LARGE SCALE GENOMIC DNA]</scope>
    <source>
        <strain evidence="9 10">DSM 23711</strain>
    </source>
</reference>
<comment type="subcellular location">
    <subcellularLocation>
        <location evidence="1 7">Cell membrane</location>
        <topology evidence="1 7">Multi-pass membrane protein</topology>
    </subcellularLocation>
</comment>
<dbReference type="PROSITE" id="PS50928">
    <property type="entry name" value="ABC_TM1"/>
    <property type="match status" value="1"/>
</dbReference>
<feature type="domain" description="ABC transmembrane type-1" evidence="8">
    <location>
        <begin position="92"/>
        <end position="305"/>
    </location>
</feature>
<dbReference type="InterPro" id="IPR035906">
    <property type="entry name" value="MetI-like_sf"/>
</dbReference>
<evidence type="ECO:0000256" key="6">
    <source>
        <dbReference type="ARBA" id="ARBA00023136"/>
    </source>
</evidence>
<dbReference type="InterPro" id="IPR000515">
    <property type="entry name" value="MetI-like"/>
</dbReference>
<name>A0ABS2MZJ9_9BACI</name>
<gene>
    <name evidence="9" type="ORF">JOC48_001757</name>
</gene>
<dbReference type="InterPro" id="IPR051393">
    <property type="entry name" value="ABC_transporter_permease"/>
</dbReference>
<dbReference type="SUPFAM" id="SSF161098">
    <property type="entry name" value="MetI-like"/>
    <property type="match status" value="1"/>
</dbReference>
<accession>A0ABS2MZJ9</accession>
<keyword evidence="5 7" id="KW-1133">Transmembrane helix</keyword>
<proteinExistence type="inferred from homology"/>
<comment type="similarity">
    <text evidence="7">Belongs to the binding-protein-dependent transport system permease family.</text>
</comment>
<feature type="transmembrane region" description="Helical" evidence="7">
    <location>
        <begin position="178"/>
        <end position="204"/>
    </location>
</feature>
<keyword evidence="9" id="KW-0762">Sugar transport</keyword>
<dbReference type="Proteomes" id="UP001296943">
    <property type="component" value="Unassembled WGS sequence"/>
</dbReference>
<feature type="transmembrane region" description="Helical" evidence="7">
    <location>
        <begin position="129"/>
        <end position="150"/>
    </location>
</feature>
<evidence type="ECO:0000313" key="10">
    <source>
        <dbReference type="Proteomes" id="UP001296943"/>
    </source>
</evidence>
<evidence type="ECO:0000256" key="7">
    <source>
        <dbReference type="RuleBase" id="RU363032"/>
    </source>
</evidence>
<feature type="transmembrane region" description="Helical" evidence="7">
    <location>
        <begin position="287"/>
        <end position="308"/>
    </location>
</feature>
<evidence type="ECO:0000313" key="9">
    <source>
        <dbReference type="EMBL" id="MBM7571261.1"/>
    </source>
</evidence>
<evidence type="ECO:0000256" key="2">
    <source>
        <dbReference type="ARBA" id="ARBA00022448"/>
    </source>
</evidence>
<organism evidence="9 10">
    <name type="scientific">Aquibacillus albus</name>
    <dbReference type="NCBI Taxonomy" id="1168171"/>
    <lineage>
        <taxon>Bacteria</taxon>
        <taxon>Bacillati</taxon>
        <taxon>Bacillota</taxon>
        <taxon>Bacilli</taxon>
        <taxon>Bacillales</taxon>
        <taxon>Bacillaceae</taxon>
        <taxon>Aquibacillus</taxon>
    </lineage>
</organism>
<keyword evidence="2 7" id="KW-0813">Transport</keyword>
<dbReference type="PANTHER" id="PTHR30193:SF37">
    <property type="entry name" value="INNER MEMBRANE ABC TRANSPORTER PERMEASE PROTEIN YCJO"/>
    <property type="match status" value="1"/>
</dbReference>
<dbReference type="PANTHER" id="PTHR30193">
    <property type="entry name" value="ABC TRANSPORTER PERMEASE PROTEIN"/>
    <property type="match status" value="1"/>
</dbReference>
<evidence type="ECO:0000256" key="5">
    <source>
        <dbReference type="ARBA" id="ARBA00022989"/>
    </source>
</evidence>